<dbReference type="PANTHER" id="PTHR11177">
    <property type="entry name" value="CHITINASE"/>
    <property type="match status" value="1"/>
</dbReference>
<dbReference type="Proteomes" id="UP001652660">
    <property type="component" value="Chromosome 6c"/>
</dbReference>
<dbReference type="GeneID" id="113693000"/>
<gene>
    <name evidence="9" type="primary">LOC113693000</name>
</gene>
<evidence type="ECO:0000256" key="5">
    <source>
        <dbReference type="SAM" id="MobiDB-lite"/>
    </source>
</evidence>
<sequence length="446" mass="48553">MAEQRFLSILLAFMVFNIQIFPLTSGYYAVSASPSLPPSEPPVSPPYGILPPSPSPSSTSLPPWPASQPPVLPKAEPPSPCSTTPSPPPSPSPLPSSGIKGAYWPSWQAEIIPPSSVPTSYFTHFFYAFALIDPTSCYLNISSFDEKWMTNFTTTLHQKSPSVKVLLSIGGAAANANIFSYMASNFDNRASFIISSLNEARRHGFDGLDLDWEYPATQQDMSNLALLFREWRVAAQQESLLSGKPRLLISAAVYFSSNVFNSGVYRTYSGYAILEYLDFLNPMCYDYHGFWNTSVTGAQALLYDNSSNISTSYGISSWKASGVPSEKLVLGLPAYGRSWTLKDGNQNGIGAPAVGVGPGDQGMIGYNEIVEFNLKNNATVVYDSETVSTYSYAGTTWIGYDDATSIINKIKFAKSQGLGGYFFWALGSDVNWSLSRAASMAWDGEI</sequence>
<comment type="similarity">
    <text evidence="4">Belongs to the glycosyl hydrolase 18 family.</text>
</comment>
<evidence type="ECO:0000256" key="1">
    <source>
        <dbReference type="ARBA" id="ARBA00022801"/>
    </source>
</evidence>
<evidence type="ECO:0000256" key="6">
    <source>
        <dbReference type="SAM" id="Phobius"/>
    </source>
</evidence>
<protein>
    <submittedName>
        <fullName evidence="9">Class V chitinase CHIT5a-like</fullName>
    </submittedName>
</protein>
<keyword evidence="6" id="KW-0812">Transmembrane</keyword>
<dbReference type="Gene3D" id="3.20.20.80">
    <property type="entry name" value="Glycosidases"/>
    <property type="match status" value="1"/>
</dbReference>
<dbReference type="PROSITE" id="PS01095">
    <property type="entry name" value="GH18_1"/>
    <property type="match status" value="1"/>
</dbReference>
<dbReference type="RefSeq" id="XP_071907738.1">
    <property type="nucleotide sequence ID" value="XM_072051637.1"/>
</dbReference>
<keyword evidence="2 3" id="KW-0326">Glycosidase</keyword>
<organism evidence="8 9">
    <name type="scientific">Coffea arabica</name>
    <name type="common">Arabian coffee</name>
    <dbReference type="NCBI Taxonomy" id="13443"/>
    <lineage>
        <taxon>Eukaryota</taxon>
        <taxon>Viridiplantae</taxon>
        <taxon>Streptophyta</taxon>
        <taxon>Embryophyta</taxon>
        <taxon>Tracheophyta</taxon>
        <taxon>Spermatophyta</taxon>
        <taxon>Magnoliopsida</taxon>
        <taxon>eudicotyledons</taxon>
        <taxon>Gunneridae</taxon>
        <taxon>Pentapetalae</taxon>
        <taxon>asterids</taxon>
        <taxon>lamiids</taxon>
        <taxon>Gentianales</taxon>
        <taxon>Rubiaceae</taxon>
        <taxon>Ixoroideae</taxon>
        <taxon>Gardenieae complex</taxon>
        <taxon>Bertiereae - Coffeeae clade</taxon>
        <taxon>Coffeeae</taxon>
        <taxon>Coffea</taxon>
    </lineage>
</organism>
<accession>A0ABM4UKD1</accession>
<feature type="domain" description="GH18" evidence="7">
    <location>
        <begin position="98"/>
        <end position="445"/>
    </location>
</feature>
<evidence type="ECO:0000256" key="3">
    <source>
        <dbReference type="RuleBase" id="RU000489"/>
    </source>
</evidence>
<dbReference type="SUPFAM" id="SSF54556">
    <property type="entry name" value="Chitinase insertion domain"/>
    <property type="match status" value="1"/>
</dbReference>
<dbReference type="CDD" id="cd02879">
    <property type="entry name" value="GH18_plant_chitinase_class_V"/>
    <property type="match status" value="1"/>
</dbReference>
<evidence type="ECO:0000256" key="2">
    <source>
        <dbReference type="ARBA" id="ARBA00023295"/>
    </source>
</evidence>
<dbReference type="InterPro" id="IPR029070">
    <property type="entry name" value="Chitinase_insertion_sf"/>
</dbReference>
<proteinExistence type="inferred from homology"/>
<evidence type="ECO:0000259" key="7">
    <source>
        <dbReference type="PROSITE" id="PS51910"/>
    </source>
</evidence>
<dbReference type="InterPro" id="IPR001223">
    <property type="entry name" value="Glyco_hydro18_cat"/>
</dbReference>
<evidence type="ECO:0000256" key="4">
    <source>
        <dbReference type="RuleBase" id="RU004453"/>
    </source>
</evidence>
<evidence type="ECO:0000313" key="8">
    <source>
        <dbReference type="Proteomes" id="UP001652660"/>
    </source>
</evidence>
<feature type="compositionally biased region" description="Pro residues" evidence="5">
    <location>
        <begin position="62"/>
        <end position="94"/>
    </location>
</feature>
<evidence type="ECO:0000313" key="9">
    <source>
        <dbReference type="RefSeq" id="XP_071907738.1"/>
    </source>
</evidence>
<dbReference type="InterPro" id="IPR050314">
    <property type="entry name" value="Glycosyl_Hydrlase_18"/>
</dbReference>
<dbReference type="InterPro" id="IPR001579">
    <property type="entry name" value="Glyco_hydro_18_chit_AS"/>
</dbReference>
<dbReference type="Gene3D" id="3.10.50.10">
    <property type="match status" value="1"/>
</dbReference>
<reference evidence="9" key="1">
    <citation type="submission" date="2025-08" db="UniProtKB">
        <authorList>
            <consortium name="RefSeq"/>
        </authorList>
    </citation>
    <scope>IDENTIFICATION</scope>
    <source>
        <tissue evidence="9">Leaves</tissue>
    </source>
</reference>
<dbReference type="InterPro" id="IPR011583">
    <property type="entry name" value="Chitinase_II/V-like_cat"/>
</dbReference>
<dbReference type="InterPro" id="IPR017853">
    <property type="entry name" value="GH"/>
</dbReference>
<dbReference type="Pfam" id="PF00704">
    <property type="entry name" value="Glyco_hydro_18"/>
    <property type="match status" value="1"/>
</dbReference>
<feature type="compositionally biased region" description="Pro residues" evidence="5">
    <location>
        <begin position="37"/>
        <end position="55"/>
    </location>
</feature>
<dbReference type="PANTHER" id="PTHR11177:SF368">
    <property type="entry name" value="GH18 DOMAIN-CONTAINING PROTEIN"/>
    <property type="match status" value="1"/>
</dbReference>
<keyword evidence="6" id="KW-1133">Transmembrane helix</keyword>
<keyword evidence="1 3" id="KW-0378">Hydrolase</keyword>
<dbReference type="SUPFAM" id="SSF51445">
    <property type="entry name" value="(Trans)glycosidases"/>
    <property type="match status" value="1"/>
</dbReference>
<dbReference type="PROSITE" id="PS51910">
    <property type="entry name" value="GH18_2"/>
    <property type="match status" value="1"/>
</dbReference>
<feature type="region of interest" description="Disordered" evidence="5">
    <location>
        <begin position="37"/>
        <end position="96"/>
    </location>
</feature>
<keyword evidence="6" id="KW-0472">Membrane</keyword>
<name>A0ABM4UKD1_COFAR</name>
<feature type="transmembrane region" description="Helical" evidence="6">
    <location>
        <begin position="7"/>
        <end position="30"/>
    </location>
</feature>
<dbReference type="SMART" id="SM00636">
    <property type="entry name" value="Glyco_18"/>
    <property type="match status" value="1"/>
</dbReference>
<keyword evidence="8" id="KW-1185">Reference proteome</keyword>